<dbReference type="SUPFAM" id="SSF46785">
    <property type="entry name" value="Winged helix' DNA-binding domain"/>
    <property type="match status" value="1"/>
</dbReference>
<dbReference type="AlphaFoldDB" id="A0A045HUX6"/>
<dbReference type="SMART" id="SM00418">
    <property type="entry name" value="HTH_ARSR"/>
    <property type="match status" value="1"/>
</dbReference>
<dbReference type="EMBL" id="CHKL01000064">
    <property type="protein sequence ID" value="COV90006.1"/>
    <property type="molecule type" value="Genomic_DNA"/>
</dbReference>
<evidence type="ECO:0000313" key="14">
    <source>
        <dbReference type="Proteomes" id="UP000189452"/>
    </source>
</evidence>
<dbReference type="EMBL" id="CNGE01000069">
    <property type="protein sequence ID" value="CKR77011.1"/>
    <property type="molecule type" value="Genomic_DNA"/>
</dbReference>
<dbReference type="Pfam" id="PF00581">
    <property type="entry name" value="Rhodanese"/>
    <property type="match status" value="1"/>
</dbReference>
<evidence type="ECO:0000259" key="5">
    <source>
        <dbReference type="PROSITE" id="PS50987"/>
    </source>
</evidence>
<organism evidence="7 13">
    <name type="scientific">Mycobacterium tuberculosis</name>
    <dbReference type="NCBI Taxonomy" id="1773"/>
    <lineage>
        <taxon>Bacteria</taxon>
        <taxon>Bacillati</taxon>
        <taxon>Actinomycetota</taxon>
        <taxon>Actinomycetes</taxon>
        <taxon>Mycobacteriales</taxon>
        <taxon>Mycobacteriaceae</taxon>
        <taxon>Mycobacterium</taxon>
        <taxon>Mycobacterium tuberculosis complex</taxon>
    </lineage>
</organism>
<evidence type="ECO:0000256" key="3">
    <source>
        <dbReference type="ARBA" id="ARBA00023163"/>
    </source>
</evidence>
<keyword evidence="2" id="KW-0238">DNA-binding</keyword>
<dbReference type="Proteomes" id="UP000189452">
    <property type="component" value="Chromosome"/>
</dbReference>
<feature type="domain" description="HTH arsR-type" evidence="5">
    <location>
        <begin position="7"/>
        <end position="101"/>
    </location>
</feature>
<dbReference type="GO" id="GO:0003677">
    <property type="term" value="F:DNA binding"/>
    <property type="evidence" value="ECO:0007669"/>
    <property type="project" value="UniProtKB-KW"/>
</dbReference>
<evidence type="ECO:0000313" key="6">
    <source>
        <dbReference type="EMBL" id="CFE46398.1"/>
    </source>
</evidence>
<dbReference type="InterPro" id="IPR011991">
    <property type="entry name" value="ArsR-like_HTH"/>
</dbReference>
<evidence type="ECO:0000256" key="1">
    <source>
        <dbReference type="ARBA" id="ARBA00023015"/>
    </source>
</evidence>
<dbReference type="PROSITE" id="PS50987">
    <property type="entry name" value="HTH_ARSR_2"/>
    <property type="match status" value="1"/>
</dbReference>
<protein>
    <submittedName>
        <fullName evidence="7">ArsR family transcriptional regulator</fullName>
    </submittedName>
    <submittedName>
        <fullName evidence="10">HTH-type transcriptional repressor CzrA</fullName>
    </submittedName>
    <submittedName>
        <fullName evidence="9">Metalloregulator ArsR/SmtB family transcription factor</fullName>
    </submittedName>
</protein>
<dbReference type="EMBL" id="LWDQ01000001">
    <property type="protein sequence ID" value="OMH58197.1"/>
    <property type="molecule type" value="Genomic_DNA"/>
</dbReference>
<dbReference type="PRINTS" id="PR00778">
    <property type="entry name" value="HTHARSR"/>
</dbReference>
<evidence type="ECO:0000313" key="7">
    <source>
        <dbReference type="EMBL" id="CKR77011.1"/>
    </source>
</evidence>
<dbReference type="SMART" id="SM00450">
    <property type="entry name" value="RHOD"/>
    <property type="match status" value="1"/>
</dbReference>
<dbReference type="NCBIfam" id="NF033788">
    <property type="entry name" value="HTH_metalloreg"/>
    <property type="match status" value="1"/>
</dbReference>
<accession>A0A045HUX6</accession>
<dbReference type="SUPFAM" id="SSF52821">
    <property type="entry name" value="Rhodanese/Cell cycle control phosphatase"/>
    <property type="match status" value="1"/>
</dbReference>
<evidence type="ECO:0000313" key="8">
    <source>
        <dbReference type="EMBL" id="COV90006.1"/>
    </source>
</evidence>
<evidence type="ECO:0000256" key="2">
    <source>
        <dbReference type="ARBA" id="ARBA00023125"/>
    </source>
</evidence>
<dbReference type="PROSITE" id="PS00380">
    <property type="entry name" value="RHODANESE_1"/>
    <property type="match status" value="1"/>
</dbReference>
<dbReference type="PROSITE" id="PS50206">
    <property type="entry name" value="RHODANESE_3"/>
    <property type="match status" value="1"/>
</dbReference>
<dbReference type="PANTHER" id="PTHR33154">
    <property type="entry name" value="TRANSCRIPTIONAL REGULATOR, ARSR FAMILY"/>
    <property type="match status" value="1"/>
</dbReference>
<dbReference type="GO" id="GO:0003700">
    <property type="term" value="F:DNA-binding transcription factor activity"/>
    <property type="evidence" value="ECO:0007669"/>
    <property type="project" value="InterPro"/>
</dbReference>
<evidence type="ECO:0000313" key="15">
    <source>
        <dbReference type="Proteomes" id="UP000671119"/>
    </source>
</evidence>
<evidence type="ECO:0000313" key="10">
    <source>
        <dbReference type="EMBL" id="OMH58197.1"/>
    </source>
</evidence>
<dbReference type="InterPro" id="IPR001307">
    <property type="entry name" value="Thiosulphate_STrfase_CS"/>
</dbReference>
<feature type="domain" description="Rhodanese" evidence="4">
    <location>
        <begin position="129"/>
        <end position="218"/>
    </location>
</feature>
<dbReference type="Gene3D" id="1.10.10.10">
    <property type="entry name" value="Winged helix-like DNA-binding domain superfamily/Winged helix DNA-binding domain"/>
    <property type="match status" value="1"/>
</dbReference>
<evidence type="ECO:0000313" key="13">
    <source>
        <dbReference type="Proteomes" id="UP000048948"/>
    </source>
</evidence>
<sequence>MAGQSDRKAALLDQVARVGKALANGRRLQILDLLAQGERAVEAIATATGMNLTTASANLQALKSGGLVEARREGTRQYYRIAGEDVARLFALVQVVADEHLADVAVAAADVLGSPEDAITRAELLRRREAGEVTLVDVRPHEEYQAGHIPGAINIPIAELADRLAELAGDRDIVAYCRGAYCVMAPDAVRIARDAGREVKRLDDGMLEWRLAGLPVDEGAPVGHGD</sequence>
<gene>
    <name evidence="7" type="primary">czrA_1</name>
    <name evidence="10" type="synonym">czrA</name>
    <name evidence="8" type="synonym">czrA_2</name>
    <name evidence="10" type="ORF">A4S10_00346</name>
    <name evidence="6" type="ORF">ERS007688_00146</name>
    <name evidence="8" type="ORF">ERS007741_00913</name>
    <name evidence="7" type="ORF">ERS027646_00628</name>
    <name evidence="9" type="ORF">J8J21_00055</name>
</gene>
<dbReference type="CDD" id="cd00090">
    <property type="entry name" value="HTH_ARSR"/>
    <property type="match status" value="1"/>
</dbReference>
<evidence type="ECO:0000259" key="4">
    <source>
        <dbReference type="PROSITE" id="PS50206"/>
    </source>
</evidence>
<reference evidence="10 14" key="2">
    <citation type="submission" date="2016-04" db="EMBL/GenBank/DDBJ databases">
        <authorList>
            <person name="Bigi M."/>
            <person name="Bigi F."/>
            <person name="Soria M.A."/>
        </authorList>
    </citation>
    <scope>NUCLEOTIDE SEQUENCE [LARGE SCALE GENOMIC DNA]</scope>
    <source>
        <strain evidence="10 14">6548</strain>
    </source>
</reference>
<reference evidence="9 15" key="4">
    <citation type="submission" date="2021-03" db="EMBL/GenBank/DDBJ databases">
        <title>Whole Genome Sequencing of Mycobacterium tuberculosis clinical isolates from Arunachal Pradesh, India.</title>
        <authorList>
            <person name="Singh S."/>
            <person name="Mudliar S.R."/>
            <person name="Kulsum U."/>
            <person name="Rufai S.B."/>
            <person name="Singh P.K."/>
            <person name="Umpo M."/>
            <person name="Nyori M."/>
        </authorList>
    </citation>
    <scope>NUCLEOTIDE SEQUENCE [LARGE SCALE GENOMIC DNA]</scope>
    <source>
        <strain evidence="9 15">OMICS/BPL/0142/20/SP</strain>
    </source>
</reference>
<dbReference type="InterPro" id="IPR036873">
    <property type="entry name" value="Rhodanese-like_dom_sf"/>
</dbReference>
<dbReference type="Proteomes" id="UP000046947">
    <property type="component" value="Unassembled WGS sequence"/>
</dbReference>
<keyword evidence="1" id="KW-0805">Transcription regulation</keyword>
<dbReference type="OMA" id="YCRGEYC"/>
<dbReference type="InterPro" id="IPR036390">
    <property type="entry name" value="WH_DNA-bd_sf"/>
</dbReference>
<dbReference type="SMR" id="A0A045HUX6"/>
<evidence type="ECO:0000313" key="12">
    <source>
        <dbReference type="Proteomes" id="UP000048600"/>
    </source>
</evidence>
<dbReference type="PANTHER" id="PTHR33154:SF18">
    <property type="entry name" value="ARSENICAL RESISTANCE OPERON REPRESSOR"/>
    <property type="match status" value="1"/>
</dbReference>
<reference evidence="11 12" key="1">
    <citation type="submission" date="2015-03" db="EMBL/GenBank/DDBJ databases">
        <authorList>
            <consortium name="Pathogen Informatics"/>
        </authorList>
    </citation>
    <scope>NUCLEOTIDE SEQUENCE [LARGE SCALE GENOMIC DNA]</scope>
    <source>
        <strain evidence="7 13">Bir 172</strain>
        <strain evidence="6 11">H09601792</strain>
        <strain evidence="8 12">P00601463</strain>
    </source>
</reference>
<dbReference type="FunFam" id="3.40.250.10:FF:000039">
    <property type="entry name" value="ArsR family transcriptional regulator"/>
    <property type="match status" value="1"/>
</dbReference>
<keyword evidence="3" id="KW-0804">Transcription</keyword>
<dbReference type="InterPro" id="IPR001763">
    <property type="entry name" value="Rhodanese-like_dom"/>
</dbReference>
<proteinExistence type="predicted"/>
<dbReference type="GO" id="GO:0004792">
    <property type="term" value="F:thiosulfate-cyanide sulfurtransferase activity"/>
    <property type="evidence" value="ECO:0007669"/>
    <property type="project" value="InterPro"/>
</dbReference>
<dbReference type="Pfam" id="PF01022">
    <property type="entry name" value="HTH_5"/>
    <property type="match status" value="1"/>
</dbReference>
<dbReference type="Gene3D" id="3.40.250.10">
    <property type="entry name" value="Rhodanese-like domain"/>
    <property type="match status" value="1"/>
</dbReference>
<dbReference type="Proteomes" id="UP000048948">
    <property type="component" value="Unassembled WGS sequence"/>
</dbReference>
<dbReference type="CDD" id="cd00158">
    <property type="entry name" value="RHOD"/>
    <property type="match status" value="1"/>
</dbReference>
<evidence type="ECO:0000313" key="11">
    <source>
        <dbReference type="Proteomes" id="UP000046947"/>
    </source>
</evidence>
<dbReference type="Proteomes" id="UP000671119">
    <property type="component" value="Unassembled WGS sequence"/>
</dbReference>
<evidence type="ECO:0000313" key="9">
    <source>
        <dbReference type="EMBL" id="MBP0681552.1"/>
    </source>
</evidence>
<reference evidence="10 14" key="3">
    <citation type="submission" date="2017-02" db="EMBL/GenBank/DDBJ databases">
        <title>Protein polymorphisms may explain contrasting epidemiological fitness of two variants of a multidrug-resistant Mycobacterium tuberculosis strain.</title>
        <authorList>
            <person name="Bigi M.M."/>
            <person name="Lopez B."/>
            <person name="Blanco F.C."/>
            <person name="Sasiain M.C."/>
            <person name="De La Barrera S."/>
            <person name="Ritacco V."/>
            <person name="Bigi F."/>
            <person name="Soria M.A."/>
        </authorList>
    </citation>
    <scope>NUCLEOTIDE SEQUENCE [LARGE SCALE GENOMIC DNA]</scope>
    <source>
        <strain evidence="10 14">6548</strain>
    </source>
</reference>
<dbReference type="EMBL" id="JAGIZI010000001">
    <property type="protein sequence ID" value="MBP0681552.1"/>
    <property type="molecule type" value="Genomic_DNA"/>
</dbReference>
<dbReference type="InterPro" id="IPR001845">
    <property type="entry name" value="HTH_ArsR_DNA-bd_dom"/>
</dbReference>
<dbReference type="InterPro" id="IPR051081">
    <property type="entry name" value="HTH_MetalResp_TranReg"/>
</dbReference>
<dbReference type="InterPro" id="IPR036388">
    <property type="entry name" value="WH-like_DNA-bd_sf"/>
</dbReference>
<dbReference type="EMBL" id="CFOH01000011">
    <property type="protein sequence ID" value="CFE46398.1"/>
    <property type="molecule type" value="Genomic_DNA"/>
</dbReference>
<dbReference type="Proteomes" id="UP000048600">
    <property type="component" value="Unassembled WGS sequence"/>
</dbReference>
<dbReference type="RefSeq" id="WP_003401648.1">
    <property type="nucleotide sequence ID" value="NZ_AP018033.1"/>
</dbReference>
<name>A0A045HUX6_MYCTX</name>